<dbReference type="EMBL" id="KV425575">
    <property type="protein sequence ID" value="KZT24756.1"/>
    <property type="molecule type" value="Genomic_DNA"/>
</dbReference>
<dbReference type="Proteomes" id="UP000076761">
    <property type="component" value="Unassembled WGS sequence"/>
</dbReference>
<proteinExistence type="predicted"/>
<dbReference type="STRING" id="1314782.A0A165S725"/>
<organism evidence="1 2">
    <name type="scientific">Neolentinus lepideus HHB14362 ss-1</name>
    <dbReference type="NCBI Taxonomy" id="1314782"/>
    <lineage>
        <taxon>Eukaryota</taxon>
        <taxon>Fungi</taxon>
        <taxon>Dikarya</taxon>
        <taxon>Basidiomycota</taxon>
        <taxon>Agaricomycotina</taxon>
        <taxon>Agaricomycetes</taxon>
        <taxon>Gloeophyllales</taxon>
        <taxon>Gloeophyllaceae</taxon>
        <taxon>Neolentinus</taxon>
    </lineage>
</organism>
<accession>A0A165S725</accession>
<sequence length="70" mass="8027">MSSPLNRHPTVYRITNFIRRRSNLSEKEFYQHWQHAHAAPVALWAVGALRCAQISSLSLLISSDCNCLFI</sequence>
<evidence type="ECO:0000313" key="1">
    <source>
        <dbReference type="EMBL" id="KZT24756.1"/>
    </source>
</evidence>
<protein>
    <recommendedName>
        <fullName evidence="3">EthD domain-containing protein</fullName>
    </recommendedName>
</protein>
<name>A0A165S725_9AGAM</name>
<keyword evidence="2" id="KW-1185">Reference proteome</keyword>
<evidence type="ECO:0000313" key="2">
    <source>
        <dbReference type="Proteomes" id="UP000076761"/>
    </source>
</evidence>
<reference evidence="1 2" key="1">
    <citation type="journal article" date="2016" name="Mol. Biol. Evol.">
        <title>Comparative Genomics of Early-Diverging Mushroom-Forming Fungi Provides Insights into the Origins of Lignocellulose Decay Capabilities.</title>
        <authorList>
            <person name="Nagy L.G."/>
            <person name="Riley R."/>
            <person name="Tritt A."/>
            <person name="Adam C."/>
            <person name="Daum C."/>
            <person name="Floudas D."/>
            <person name="Sun H."/>
            <person name="Yadav J.S."/>
            <person name="Pangilinan J."/>
            <person name="Larsson K.H."/>
            <person name="Matsuura K."/>
            <person name="Barry K."/>
            <person name="Labutti K."/>
            <person name="Kuo R."/>
            <person name="Ohm R.A."/>
            <person name="Bhattacharya S.S."/>
            <person name="Shirouzu T."/>
            <person name="Yoshinaga Y."/>
            <person name="Martin F.M."/>
            <person name="Grigoriev I.V."/>
            <person name="Hibbett D.S."/>
        </authorList>
    </citation>
    <scope>NUCLEOTIDE SEQUENCE [LARGE SCALE GENOMIC DNA]</scope>
    <source>
        <strain evidence="1 2">HHB14362 ss-1</strain>
    </source>
</reference>
<dbReference type="InParanoid" id="A0A165S725"/>
<dbReference type="OrthoDB" id="3454835at2759"/>
<gene>
    <name evidence="1" type="ORF">NEOLEDRAFT_1134370</name>
</gene>
<dbReference type="Gene3D" id="3.30.70.100">
    <property type="match status" value="1"/>
</dbReference>
<dbReference type="AlphaFoldDB" id="A0A165S725"/>
<evidence type="ECO:0008006" key="3">
    <source>
        <dbReference type="Google" id="ProtNLM"/>
    </source>
</evidence>